<name>A0A022VRY2_TRIRU</name>
<dbReference type="PANTHER" id="PTHR42791:SF2">
    <property type="entry name" value="N-ACETYLTRANSFERASE DOMAIN-CONTAINING PROTEIN"/>
    <property type="match status" value="1"/>
</dbReference>
<protein>
    <recommendedName>
        <fullName evidence="1">N-acetyltransferase domain-containing protein</fullName>
    </recommendedName>
</protein>
<evidence type="ECO:0000313" key="2">
    <source>
        <dbReference type="EMBL" id="EZF48830.1"/>
    </source>
</evidence>
<dbReference type="AlphaFoldDB" id="A0A022VRY2"/>
<dbReference type="PROSITE" id="PS51186">
    <property type="entry name" value="GNAT"/>
    <property type="match status" value="1"/>
</dbReference>
<dbReference type="Pfam" id="PF00583">
    <property type="entry name" value="Acetyltransf_1"/>
    <property type="match status" value="1"/>
</dbReference>
<dbReference type="InterPro" id="IPR016181">
    <property type="entry name" value="Acyl_CoA_acyltransferase"/>
</dbReference>
<dbReference type="PANTHER" id="PTHR42791">
    <property type="entry name" value="GNAT FAMILY ACETYLTRANSFERASE"/>
    <property type="match status" value="1"/>
</dbReference>
<reference evidence="2" key="1">
    <citation type="submission" date="2014-02" db="EMBL/GenBank/DDBJ databases">
        <title>The Genome Sequence of Trichophyton rubrum (morphotype fischeri) CBS 288.86.</title>
        <authorList>
            <consortium name="The Broad Institute Genomics Platform"/>
            <person name="Cuomo C.A."/>
            <person name="White T.C."/>
            <person name="Graser Y."/>
            <person name="Martinez-Rossi N."/>
            <person name="Heitman J."/>
            <person name="Young S.K."/>
            <person name="Zeng Q."/>
            <person name="Gargeya S."/>
            <person name="Abouelleil A."/>
            <person name="Alvarado L."/>
            <person name="Chapman S.B."/>
            <person name="Gainer-Dewar J."/>
            <person name="Goldberg J."/>
            <person name="Griggs A."/>
            <person name="Gujja S."/>
            <person name="Hansen M."/>
            <person name="Howarth C."/>
            <person name="Imamovic A."/>
            <person name="Larimer J."/>
            <person name="Martinez D."/>
            <person name="Murphy C."/>
            <person name="Pearson M.D."/>
            <person name="Persinoti G."/>
            <person name="Poon T."/>
            <person name="Priest M."/>
            <person name="Roberts A.D."/>
            <person name="Saif S."/>
            <person name="Shea T.D."/>
            <person name="Sykes S.N."/>
            <person name="Wortman J."/>
            <person name="Nusbaum C."/>
            <person name="Birren B."/>
        </authorList>
    </citation>
    <scope>NUCLEOTIDE SEQUENCE [LARGE SCALE GENOMIC DNA]</scope>
    <source>
        <strain evidence="2">CBS 288.86</strain>
    </source>
</reference>
<organism evidence="2">
    <name type="scientific">Trichophyton rubrum CBS 288.86</name>
    <dbReference type="NCBI Taxonomy" id="1215330"/>
    <lineage>
        <taxon>Eukaryota</taxon>
        <taxon>Fungi</taxon>
        <taxon>Dikarya</taxon>
        <taxon>Ascomycota</taxon>
        <taxon>Pezizomycotina</taxon>
        <taxon>Eurotiomycetes</taxon>
        <taxon>Eurotiomycetidae</taxon>
        <taxon>Onygenales</taxon>
        <taxon>Arthrodermataceae</taxon>
        <taxon>Trichophyton</taxon>
    </lineage>
</organism>
<dbReference type="Proteomes" id="UP000023758">
    <property type="component" value="Unassembled WGS sequence"/>
</dbReference>
<dbReference type="Gene3D" id="3.40.630.30">
    <property type="match status" value="1"/>
</dbReference>
<evidence type="ECO:0000259" key="1">
    <source>
        <dbReference type="PROSITE" id="PS51186"/>
    </source>
</evidence>
<dbReference type="EMBL" id="KK207918">
    <property type="protein sequence ID" value="EZF48830.1"/>
    <property type="molecule type" value="Genomic_DNA"/>
</dbReference>
<proteinExistence type="predicted"/>
<sequence length="220" mass="25053">MRTNSDVPGLILEQAQESDAQRIVDIHVKTFSSNRMLLAQFPTATAREELKTFLVDLIIQEIWDPGYAVFVVRNDQGCLVSFARWCLPRYTPDSRREVPLQLPEGTDMGVLNAWSARVMDVTRKVIGDTPHYHMTFIATDPKYERRGAATLLVRRALEQCNKERVPLILEGTLNAIPFYMRLGLVDEGSISMDLEGIESKHGSSLYEERLFVFKPRPVVN</sequence>
<feature type="domain" description="N-acetyltransferase" evidence="1">
    <location>
        <begin position="10"/>
        <end position="212"/>
    </location>
</feature>
<dbReference type="SUPFAM" id="SSF55729">
    <property type="entry name" value="Acyl-CoA N-acyltransferases (Nat)"/>
    <property type="match status" value="1"/>
</dbReference>
<dbReference type="InterPro" id="IPR000182">
    <property type="entry name" value="GNAT_dom"/>
</dbReference>
<dbReference type="InterPro" id="IPR052523">
    <property type="entry name" value="Trichothecene_AcTrans"/>
</dbReference>
<dbReference type="GO" id="GO:0016747">
    <property type="term" value="F:acyltransferase activity, transferring groups other than amino-acyl groups"/>
    <property type="evidence" value="ECO:0007669"/>
    <property type="project" value="InterPro"/>
</dbReference>
<gene>
    <name evidence="2" type="ORF">H103_07570</name>
</gene>
<dbReference type="HOGENOM" id="CLU_060131_6_3_1"/>
<accession>A0A022VRY2</accession>
<dbReference type="OrthoDB" id="2115692at2759"/>